<feature type="transmembrane region" description="Helical" evidence="1">
    <location>
        <begin position="20"/>
        <end position="40"/>
    </location>
</feature>
<sequence length="508" mass="60001">MNGLISDLMVFFEDSNRNGLALMAISILFYLAAFHFILFIKNKEKYFLHYSIFAFVNAVALIGRPYHSFLKDFYFTFPEFFRQSITPLQFISFIVFSYFLIEILRLKSYYPKFIKFYLRYTVFISLVYTVFFLGVFIWDGYDLMRQFYFFGFMPITFVFMLIGIFLIIKTDEKVKGPILCGFLAIGIASFLFGFLAAGRGTVLTDKYYYIFYLGVLIENFFFTYALALKQRVIFDEKIKFQDELVLRLKENDDLRTLLNRQLQHEIVQKEEKIFELESDAESERMSRIKALYEREITELHLRSLRSQMNPHFIFNALNSIKVFLIDQEKNKAILYLNRFSKLIRLVLENSRKTKISLGEELEIAKLYLTLESIRFEEGIDVKMEVAENIRLDEIQIPPLLLQPFFENAIWHGLMNKSGEKWIHVSLTKKEGGHLLSIRDNGIGRKAAQEINSKRTMKKESIGMRLSEDRLELFNQNESVQYKFKVIDHEEDQLGLSGTEVIFYLETPR</sequence>
<protein>
    <submittedName>
        <fullName evidence="4">Two component signal transduction system histidine kinase</fullName>
    </submittedName>
</protein>
<comment type="caution">
    <text evidence="4">The sequence shown here is derived from an EMBL/GenBank/DDBJ whole genome shotgun (WGS) entry which is preliminary data.</text>
</comment>
<dbReference type="InterPro" id="IPR010559">
    <property type="entry name" value="Sig_transdc_His_kin_internal"/>
</dbReference>
<dbReference type="Gene3D" id="3.30.565.10">
    <property type="entry name" value="Histidine kinase-like ATPase, C-terminal domain"/>
    <property type="match status" value="1"/>
</dbReference>
<accession>A0A0P7Y6J1</accession>
<dbReference type="SUPFAM" id="SSF55874">
    <property type="entry name" value="ATPase domain of HSP90 chaperone/DNA topoisomerase II/histidine kinase"/>
    <property type="match status" value="1"/>
</dbReference>
<feature type="transmembrane region" description="Helical" evidence="1">
    <location>
        <begin position="179"/>
        <end position="197"/>
    </location>
</feature>
<organism evidence="4 5">
    <name type="scientific">Algoriphagus marincola HL-49</name>
    <dbReference type="NCBI Taxonomy" id="1305737"/>
    <lineage>
        <taxon>Bacteria</taxon>
        <taxon>Pseudomonadati</taxon>
        <taxon>Bacteroidota</taxon>
        <taxon>Cytophagia</taxon>
        <taxon>Cytophagales</taxon>
        <taxon>Cyclobacteriaceae</taxon>
        <taxon>Algoriphagus</taxon>
    </lineage>
</organism>
<dbReference type="GO" id="GO:0000155">
    <property type="term" value="F:phosphorelay sensor kinase activity"/>
    <property type="evidence" value="ECO:0007669"/>
    <property type="project" value="InterPro"/>
</dbReference>
<feature type="transmembrane region" description="Helical" evidence="1">
    <location>
        <begin position="209"/>
        <end position="228"/>
    </location>
</feature>
<name>A0A0P7Y6J1_9BACT</name>
<keyword evidence="1" id="KW-0472">Membrane</keyword>
<keyword evidence="1" id="KW-1133">Transmembrane helix</keyword>
<reference evidence="4 5" key="1">
    <citation type="submission" date="2015-09" db="EMBL/GenBank/DDBJ databases">
        <title>Identification and resolution of microdiversity through metagenomic sequencing of parallel consortia.</title>
        <authorList>
            <person name="Nelson W.C."/>
            <person name="Romine M.F."/>
            <person name="Lindemann S.R."/>
        </authorList>
    </citation>
    <scope>NUCLEOTIDE SEQUENCE [LARGE SCALE GENOMIC DNA]</scope>
    <source>
        <strain evidence="4">HL-49</strain>
    </source>
</reference>
<evidence type="ECO:0000259" key="3">
    <source>
        <dbReference type="Pfam" id="PF07695"/>
    </source>
</evidence>
<evidence type="ECO:0000313" key="5">
    <source>
        <dbReference type="Proteomes" id="UP000050421"/>
    </source>
</evidence>
<dbReference type="Pfam" id="PF06580">
    <property type="entry name" value="His_kinase"/>
    <property type="match status" value="1"/>
</dbReference>
<evidence type="ECO:0000259" key="2">
    <source>
        <dbReference type="Pfam" id="PF06580"/>
    </source>
</evidence>
<dbReference type="GO" id="GO:0016020">
    <property type="term" value="C:membrane"/>
    <property type="evidence" value="ECO:0007669"/>
    <property type="project" value="InterPro"/>
</dbReference>
<keyword evidence="1" id="KW-0812">Transmembrane</keyword>
<keyword evidence="4" id="KW-0418">Kinase</keyword>
<dbReference type="OrthoDB" id="6190788at2"/>
<keyword evidence="4" id="KW-0808">Transferase</keyword>
<dbReference type="Pfam" id="PF07695">
    <property type="entry name" value="7TMR-DISM_7TM"/>
    <property type="match status" value="1"/>
</dbReference>
<evidence type="ECO:0000313" key="4">
    <source>
        <dbReference type="EMBL" id="KPQ13341.1"/>
    </source>
</evidence>
<dbReference type="Proteomes" id="UP000050421">
    <property type="component" value="Unassembled WGS sequence"/>
</dbReference>
<feature type="transmembrane region" description="Helical" evidence="1">
    <location>
        <begin position="116"/>
        <end position="141"/>
    </location>
</feature>
<dbReference type="STRING" id="1305737.GCA_000526355_01203"/>
<feature type="transmembrane region" description="Helical" evidence="1">
    <location>
        <begin position="86"/>
        <end position="104"/>
    </location>
</feature>
<feature type="transmembrane region" description="Helical" evidence="1">
    <location>
        <begin position="147"/>
        <end position="167"/>
    </location>
</feature>
<dbReference type="PANTHER" id="PTHR34220">
    <property type="entry name" value="SENSOR HISTIDINE KINASE YPDA"/>
    <property type="match status" value="1"/>
</dbReference>
<dbReference type="AlphaFoldDB" id="A0A0P7Y6J1"/>
<feature type="domain" description="Signal transduction histidine kinase internal region" evidence="2">
    <location>
        <begin position="300"/>
        <end position="377"/>
    </location>
</feature>
<dbReference type="InterPro" id="IPR011623">
    <property type="entry name" value="7TMR_DISM_rcpt_extracell_dom1"/>
</dbReference>
<dbReference type="EMBL" id="LJXT01000093">
    <property type="protein sequence ID" value="KPQ13341.1"/>
    <property type="molecule type" value="Genomic_DNA"/>
</dbReference>
<evidence type="ECO:0000256" key="1">
    <source>
        <dbReference type="SAM" id="Phobius"/>
    </source>
</evidence>
<proteinExistence type="predicted"/>
<dbReference type="InterPro" id="IPR050640">
    <property type="entry name" value="Bact_2-comp_sensor_kinase"/>
</dbReference>
<dbReference type="PATRIC" id="fig|1305737.6.peg.3369"/>
<gene>
    <name evidence="4" type="ORF">HLUCCX10_13260</name>
</gene>
<dbReference type="InterPro" id="IPR036890">
    <property type="entry name" value="HATPase_C_sf"/>
</dbReference>
<dbReference type="eggNOG" id="COG2972">
    <property type="taxonomic scope" value="Bacteria"/>
</dbReference>
<feature type="transmembrane region" description="Helical" evidence="1">
    <location>
        <begin position="47"/>
        <end position="66"/>
    </location>
</feature>
<feature type="domain" description="7TM-DISM receptor extracellular" evidence="3">
    <location>
        <begin position="21"/>
        <end position="227"/>
    </location>
</feature>
<dbReference type="PANTHER" id="PTHR34220:SF7">
    <property type="entry name" value="SENSOR HISTIDINE KINASE YPDA"/>
    <property type="match status" value="1"/>
</dbReference>